<evidence type="ECO:0000256" key="1">
    <source>
        <dbReference type="ARBA" id="ARBA00004496"/>
    </source>
</evidence>
<dbReference type="PROSITE" id="PS50837">
    <property type="entry name" value="NACHT"/>
    <property type="match status" value="1"/>
</dbReference>
<dbReference type="PANTHER" id="PTHR45690">
    <property type="entry name" value="NACHT, LRR AND PYD DOMAINS-CONTAINING PROTEIN 12"/>
    <property type="match status" value="1"/>
</dbReference>
<dbReference type="Pfam" id="PF05729">
    <property type="entry name" value="NACHT"/>
    <property type="match status" value="1"/>
</dbReference>
<evidence type="ECO:0000256" key="3">
    <source>
        <dbReference type="ARBA" id="ARBA00022737"/>
    </source>
</evidence>
<dbReference type="PANTHER" id="PTHR45690:SF19">
    <property type="entry name" value="NACHT, LRR AND PYD DOMAINS-CONTAINING PROTEIN 3"/>
    <property type="match status" value="1"/>
</dbReference>
<name>A0A401RJW0_CHIPU</name>
<dbReference type="InterPro" id="IPR050637">
    <property type="entry name" value="NLRP_innate_immun_reg"/>
</dbReference>
<dbReference type="SUPFAM" id="SSF52540">
    <property type="entry name" value="P-loop containing nucleoside triphosphate hydrolases"/>
    <property type="match status" value="1"/>
</dbReference>
<keyword evidence="6" id="KW-1185">Reference proteome</keyword>
<comment type="caution">
    <text evidence="5">The sequence shown here is derived from an EMBL/GenBank/DDBJ whole genome shotgun (WGS) entry which is preliminary data.</text>
</comment>
<comment type="subcellular location">
    <subcellularLocation>
        <location evidence="1">Cytoplasm</location>
    </subcellularLocation>
</comment>
<protein>
    <recommendedName>
        <fullName evidence="4">NACHT domain-containing protein</fullName>
    </recommendedName>
</protein>
<sequence length="354" mass="40516">MSGAGKLVEYLNLDTKRQHKDSLRKKNENLTITGENRIIRRFPLSDRYIKVTIVPSLGDQEQTDHTLKTRSTARGEFWRKAEQNHWEEIPLDRLLRKHCNQTGGTGTTLVIGPSGFGKSTTIQKILHGWAAGEMYRGIDVIFPFKVQRLNSIGGETCLNELILDFFPNFTNYLETLWNKPEKILFIFDDLDLFQKPFDFTEMPSDNDDGSQSFGPEHLYEISHIVCSLIKGQLLNGCSVLGTSSPWKLQALGKVETNQVVDILGFSAEIKKQYFHRCFVPGQLPSNILDYVEQNEMLYTMFHNPRFCSVLCSIVEAQQKERAQIPAFTTCTRVLLTYVTCSLKNIIMKMLLFMI</sequence>
<reference evidence="5 6" key="1">
    <citation type="journal article" date="2018" name="Nat. Ecol. Evol.">
        <title>Shark genomes provide insights into elasmobranch evolution and the origin of vertebrates.</title>
        <authorList>
            <person name="Hara Y"/>
            <person name="Yamaguchi K"/>
            <person name="Onimaru K"/>
            <person name="Kadota M"/>
            <person name="Koyanagi M"/>
            <person name="Keeley SD"/>
            <person name="Tatsumi K"/>
            <person name="Tanaka K"/>
            <person name="Motone F"/>
            <person name="Kageyama Y"/>
            <person name="Nozu R"/>
            <person name="Adachi N"/>
            <person name="Nishimura O"/>
            <person name="Nakagawa R"/>
            <person name="Tanegashima C"/>
            <person name="Kiyatake I"/>
            <person name="Matsumoto R"/>
            <person name="Murakumo K"/>
            <person name="Nishida K"/>
            <person name="Terakita A"/>
            <person name="Kuratani S"/>
            <person name="Sato K"/>
            <person name="Hyodo S Kuraku.S."/>
        </authorList>
    </citation>
    <scope>NUCLEOTIDE SEQUENCE [LARGE SCALE GENOMIC DNA]</scope>
</reference>
<dbReference type="Proteomes" id="UP000287033">
    <property type="component" value="Unassembled WGS sequence"/>
</dbReference>
<dbReference type="OMA" id="PEIIANC"/>
<evidence type="ECO:0000256" key="2">
    <source>
        <dbReference type="ARBA" id="ARBA00022490"/>
    </source>
</evidence>
<dbReference type="GO" id="GO:0005737">
    <property type="term" value="C:cytoplasm"/>
    <property type="evidence" value="ECO:0007669"/>
    <property type="project" value="UniProtKB-SubCell"/>
</dbReference>
<dbReference type="InterPro" id="IPR007111">
    <property type="entry name" value="NACHT_NTPase"/>
</dbReference>
<organism evidence="5 6">
    <name type="scientific">Chiloscyllium punctatum</name>
    <name type="common">Brownbanded bambooshark</name>
    <name type="synonym">Hemiscyllium punctatum</name>
    <dbReference type="NCBI Taxonomy" id="137246"/>
    <lineage>
        <taxon>Eukaryota</taxon>
        <taxon>Metazoa</taxon>
        <taxon>Chordata</taxon>
        <taxon>Craniata</taxon>
        <taxon>Vertebrata</taxon>
        <taxon>Chondrichthyes</taxon>
        <taxon>Elasmobranchii</taxon>
        <taxon>Galeomorphii</taxon>
        <taxon>Galeoidea</taxon>
        <taxon>Orectolobiformes</taxon>
        <taxon>Hemiscylliidae</taxon>
        <taxon>Chiloscyllium</taxon>
    </lineage>
</organism>
<accession>A0A401RJW0</accession>
<evidence type="ECO:0000313" key="6">
    <source>
        <dbReference type="Proteomes" id="UP000287033"/>
    </source>
</evidence>
<dbReference type="InterPro" id="IPR027417">
    <property type="entry name" value="P-loop_NTPase"/>
</dbReference>
<evidence type="ECO:0000259" key="4">
    <source>
        <dbReference type="PROSITE" id="PS50837"/>
    </source>
</evidence>
<dbReference type="AlphaFoldDB" id="A0A401RJW0"/>
<gene>
    <name evidence="5" type="ORF">chiPu_0017937</name>
</gene>
<dbReference type="EMBL" id="BEZZ01001417">
    <property type="protein sequence ID" value="GCC18442.1"/>
    <property type="molecule type" value="Genomic_DNA"/>
</dbReference>
<proteinExistence type="predicted"/>
<keyword evidence="3" id="KW-0677">Repeat</keyword>
<dbReference type="OrthoDB" id="120976at2759"/>
<keyword evidence="2" id="KW-0963">Cytoplasm</keyword>
<evidence type="ECO:0000313" key="5">
    <source>
        <dbReference type="EMBL" id="GCC18442.1"/>
    </source>
</evidence>
<dbReference type="Gene3D" id="3.40.50.300">
    <property type="entry name" value="P-loop containing nucleotide triphosphate hydrolases"/>
    <property type="match status" value="1"/>
</dbReference>
<feature type="domain" description="NACHT" evidence="4">
    <location>
        <begin position="106"/>
        <end position="191"/>
    </location>
</feature>